<reference evidence="2 3" key="1">
    <citation type="submission" date="2023-07" db="EMBL/GenBank/DDBJ databases">
        <title>Genomic Encyclopedia of Type Strains, Phase IV (KMG-IV): sequencing the most valuable type-strain genomes for metagenomic binning, comparative biology and taxonomic classification.</title>
        <authorList>
            <person name="Goeker M."/>
        </authorList>
    </citation>
    <scope>NUCLEOTIDE SEQUENCE [LARGE SCALE GENOMIC DNA]</scope>
    <source>
        <strain evidence="2 3">DSM 1112</strain>
    </source>
</reference>
<gene>
    <name evidence="2" type="ORF">QO002_006142</name>
</gene>
<dbReference type="EMBL" id="JAUSVF010000006">
    <property type="protein sequence ID" value="MDQ0323935.1"/>
    <property type="molecule type" value="Genomic_DNA"/>
</dbReference>
<dbReference type="SUPFAM" id="SSF159941">
    <property type="entry name" value="MM3350-like"/>
    <property type="match status" value="1"/>
</dbReference>
<proteinExistence type="predicted"/>
<protein>
    <recommendedName>
        <fullName evidence="1">Plasmid pRiA4b Orf3-like domain-containing protein</fullName>
    </recommendedName>
</protein>
<dbReference type="InterPro" id="IPR024047">
    <property type="entry name" value="MM3350-like_sf"/>
</dbReference>
<keyword evidence="3" id="KW-1185">Reference proteome</keyword>
<evidence type="ECO:0000259" key="1">
    <source>
        <dbReference type="Pfam" id="PF07929"/>
    </source>
</evidence>
<sequence length="73" mass="8849">MAMRRASERLDDPPATLFTRPMYKAAKTLQIRVSIDEIEPGVWRRLILRVDWNLEHLHLGIQAAFKWWNYHRY</sequence>
<feature type="domain" description="Plasmid pRiA4b Orf3-like" evidence="1">
    <location>
        <begin position="28"/>
        <end position="73"/>
    </location>
</feature>
<dbReference type="Pfam" id="PF07929">
    <property type="entry name" value="PRiA4_ORF3"/>
    <property type="match status" value="1"/>
</dbReference>
<dbReference type="InterPro" id="IPR012912">
    <property type="entry name" value="Plasmid_pRiA4b_Orf3-like"/>
</dbReference>
<accession>A0ABU0C0C6</accession>
<comment type="caution">
    <text evidence="2">The sequence shown here is derived from an EMBL/GenBank/DDBJ whole genome shotgun (WGS) entry which is preliminary data.</text>
</comment>
<dbReference type="RefSeq" id="WP_307237049.1">
    <property type="nucleotide sequence ID" value="NZ_JAUSVF010000006.1"/>
</dbReference>
<evidence type="ECO:0000313" key="2">
    <source>
        <dbReference type="EMBL" id="MDQ0323935.1"/>
    </source>
</evidence>
<dbReference type="Gene3D" id="3.10.290.30">
    <property type="entry name" value="MM3350-like"/>
    <property type="match status" value="1"/>
</dbReference>
<evidence type="ECO:0000313" key="3">
    <source>
        <dbReference type="Proteomes" id="UP001230207"/>
    </source>
</evidence>
<name>A0ABU0C0C6_9HYPH</name>
<organism evidence="2 3">
    <name type="scientific">Pararhizobium capsulatum DSM 1112</name>
    <dbReference type="NCBI Taxonomy" id="1121113"/>
    <lineage>
        <taxon>Bacteria</taxon>
        <taxon>Pseudomonadati</taxon>
        <taxon>Pseudomonadota</taxon>
        <taxon>Alphaproteobacteria</taxon>
        <taxon>Hyphomicrobiales</taxon>
        <taxon>Rhizobiaceae</taxon>
        <taxon>Rhizobium/Agrobacterium group</taxon>
        <taxon>Pararhizobium</taxon>
    </lineage>
</organism>
<dbReference type="Proteomes" id="UP001230207">
    <property type="component" value="Unassembled WGS sequence"/>
</dbReference>